<dbReference type="PROSITE" id="PS00028">
    <property type="entry name" value="ZINC_FINGER_C2H2_1"/>
    <property type="match status" value="3"/>
</dbReference>
<dbReference type="Pfam" id="PF00096">
    <property type="entry name" value="zf-C2H2"/>
    <property type="match status" value="3"/>
</dbReference>
<dbReference type="Proteomes" id="UP000504633">
    <property type="component" value="Unplaced"/>
</dbReference>
<evidence type="ECO:0000259" key="11">
    <source>
        <dbReference type="PROSITE" id="PS50157"/>
    </source>
</evidence>
<dbReference type="PANTHER" id="PTHR23226">
    <property type="entry name" value="ZINC FINGER AND SCAN DOMAIN-CONTAINING"/>
    <property type="match status" value="1"/>
</dbReference>
<evidence type="ECO:0000256" key="4">
    <source>
        <dbReference type="ARBA" id="ARBA00022771"/>
    </source>
</evidence>
<sequence length="214" mass="23592">MQFRQQGTLINHIRTHTNLASQPARVDHAAMPAHLGHGAQQLANGLLQNNLHSTTPNFLQLDHHPLLHFLEGSTTVSSLVASNAAAAAASAASANTTGTATINPKTEPSHTEQTPRLSVGTINMLRSDNPDRPFGCSVCRRFFSQQSTLVNHIKTHTGEKPYKCKICDASFRQVATLNNHMKIHTGEKPYTCSYCPKQFRQKSTLQNHLRIHKC</sequence>
<keyword evidence="2" id="KW-0479">Metal-binding</keyword>
<comment type="subcellular location">
    <subcellularLocation>
        <location evidence="1">Nucleus</location>
    </subcellularLocation>
</comment>
<name>A0A6J1M6H6_DROHY</name>
<evidence type="ECO:0000313" key="13">
    <source>
        <dbReference type="RefSeq" id="XP_023175697.2"/>
    </source>
</evidence>
<dbReference type="PANTHER" id="PTHR23226:SF416">
    <property type="entry name" value="FI01424P"/>
    <property type="match status" value="1"/>
</dbReference>
<keyword evidence="6" id="KW-0805">Transcription regulation</keyword>
<dbReference type="GO" id="GO:0000981">
    <property type="term" value="F:DNA-binding transcription factor activity, RNA polymerase II-specific"/>
    <property type="evidence" value="ECO:0007669"/>
    <property type="project" value="TreeGrafter"/>
</dbReference>
<evidence type="ECO:0000256" key="8">
    <source>
        <dbReference type="ARBA" id="ARBA00023242"/>
    </source>
</evidence>
<evidence type="ECO:0000313" key="12">
    <source>
        <dbReference type="Proteomes" id="UP000504633"/>
    </source>
</evidence>
<dbReference type="KEGG" id="dhe:111602697"/>
<feature type="compositionally biased region" description="Polar residues" evidence="10">
    <location>
        <begin position="102"/>
        <end position="115"/>
    </location>
</feature>
<evidence type="ECO:0000256" key="10">
    <source>
        <dbReference type="SAM" id="MobiDB-lite"/>
    </source>
</evidence>
<dbReference type="SUPFAM" id="SSF57667">
    <property type="entry name" value="beta-beta-alpha zinc fingers"/>
    <property type="match status" value="2"/>
</dbReference>
<dbReference type="RefSeq" id="XP_023175697.2">
    <property type="nucleotide sequence ID" value="XM_023319929.2"/>
</dbReference>
<dbReference type="GO" id="GO:0008270">
    <property type="term" value="F:zinc ion binding"/>
    <property type="evidence" value="ECO:0007669"/>
    <property type="project" value="UniProtKB-KW"/>
</dbReference>
<feature type="domain" description="C2H2-type" evidence="11">
    <location>
        <begin position="134"/>
        <end position="161"/>
    </location>
</feature>
<evidence type="ECO:0000256" key="5">
    <source>
        <dbReference type="ARBA" id="ARBA00022833"/>
    </source>
</evidence>
<evidence type="ECO:0000256" key="1">
    <source>
        <dbReference type="ARBA" id="ARBA00004123"/>
    </source>
</evidence>
<dbReference type="OMA" id="HLRIHKC"/>
<keyword evidence="4 9" id="KW-0863">Zinc-finger</keyword>
<dbReference type="InterPro" id="IPR036236">
    <property type="entry name" value="Znf_C2H2_sf"/>
</dbReference>
<dbReference type="Gene3D" id="3.30.160.60">
    <property type="entry name" value="Classic Zinc Finger"/>
    <property type="match status" value="3"/>
</dbReference>
<protein>
    <submittedName>
        <fullName evidence="13">Adult enhancer factor 1-like</fullName>
    </submittedName>
</protein>
<dbReference type="GO" id="GO:0000978">
    <property type="term" value="F:RNA polymerase II cis-regulatory region sequence-specific DNA binding"/>
    <property type="evidence" value="ECO:0007669"/>
    <property type="project" value="TreeGrafter"/>
</dbReference>
<organism evidence="12 13">
    <name type="scientific">Drosophila hydei</name>
    <name type="common">Fruit fly</name>
    <dbReference type="NCBI Taxonomy" id="7224"/>
    <lineage>
        <taxon>Eukaryota</taxon>
        <taxon>Metazoa</taxon>
        <taxon>Ecdysozoa</taxon>
        <taxon>Arthropoda</taxon>
        <taxon>Hexapoda</taxon>
        <taxon>Insecta</taxon>
        <taxon>Pterygota</taxon>
        <taxon>Neoptera</taxon>
        <taxon>Endopterygota</taxon>
        <taxon>Diptera</taxon>
        <taxon>Brachycera</taxon>
        <taxon>Muscomorpha</taxon>
        <taxon>Ephydroidea</taxon>
        <taxon>Drosophilidae</taxon>
        <taxon>Drosophila</taxon>
    </lineage>
</organism>
<evidence type="ECO:0000256" key="7">
    <source>
        <dbReference type="ARBA" id="ARBA00023163"/>
    </source>
</evidence>
<accession>A0A6J1M6H6</accession>
<dbReference type="InterPro" id="IPR013087">
    <property type="entry name" value="Znf_C2H2_type"/>
</dbReference>
<dbReference type="FunFam" id="3.30.160.60:FF:000621">
    <property type="entry name" value="FLT3-interacting zinc finger 1"/>
    <property type="match status" value="2"/>
</dbReference>
<dbReference type="OrthoDB" id="40579at2759"/>
<evidence type="ECO:0000256" key="3">
    <source>
        <dbReference type="ARBA" id="ARBA00022737"/>
    </source>
</evidence>
<feature type="domain" description="C2H2-type" evidence="11">
    <location>
        <begin position="190"/>
        <end position="214"/>
    </location>
</feature>
<keyword evidence="5" id="KW-0862">Zinc</keyword>
<keyword evidence="12" id="KW-1185">Reference proteome</keyword>
<keyword evidence="7" id="KW-0804">Transcription</keyword>
<dbReference type="AlphaFoldDB" id="A0A6J1M6H6"/>
<feature type="domain" description="C2H2-type" evidence="11">
    <location>
        <begin position="162"/>
        <end position="189"/>
    </location>
</feature>
<dbReference type="PROSITE" id="PS50157">
    <property type="entry name" value="ZINC_FINGER_C2H2_2"/>
    <property type="match status" value="3"/>
</dbReference>
<dbReference type="GeneID" id="111602697"/>
<feature type="region of interest" description="Disordered" evidence="10">
    <location>
        <begin position="91"/>
        <end position="115"/>
    </location>
</feature>
<evidence type="ECO:0000256" key="6">
    <source>
        <dbReference type="ARBA" id="ARBA00023015"/>
    </source>
</evidence>
<reference evidence="13" key="1">
    <citation type="submission" date="2025-08" db="UniProtKB">
        <authorList>
            <consortium name="RefSeq"/>
        </authorList>
    </citation>
    <scope>IDENTIFICATION</scope>
    <source>
        <strain evidence="13">15085-1641.00</strain>
        <tissue evidence="13">Whole body</tissue>
    </source>
</reference>
<dbReference type="SMART" id="SM00355">
    <property type="entry name" value="ZnF_C2H2"/>
    <property type="match status" value="3"/>
</dbReference>
<dbReference type="GO" id="GO:0005634">
    <property type="term" value="C:nucleus"/>
    <property type="evidence" value="ECO:0007669"/>
    <property type="project" value="UniProtKB-SubCell"/>
</dbReference>
<keyword evidence="8" id="KW-0539">Nucleus</keyword>
<evidence type="ECO:0000256" key="9">
    <source>
        <dbReference type="PROSITE-ProRule" id="PRU00042"/>
    </source>
</evidence>
<evidence type="ECO:0000256" key="2">
    <source>
        <dbReference type="ARBA" id="ARBA00022723"/>
    </source>
</evidence>
<dbReference type="FunFam" id="3.30.160.60:FF:001811">
    <property type="entry name" value="Uncharacterized protein, isoform A"/>
    <property type="match status" value="1"/>
</dbReference>
<feature type="compositionally biased region" description="Low complexity" evidence="10">
    <location>
        <begin position="91"/>
        <end position="101"/>
    </location>
</feature>
<keyword evidence="3" id="KW-0677">Repeat</keyword>
<proteinExistence type="predicted"/>
<gene>
    <name evidence="13" type="primary">LOC111602697</name>
</gene>